<accession>A0ABM8BF88</accession>
<feature type="transmembrane region" description="Helical" evidence="4">
    <location>
        <begin position="345"/>
        <end position="372"/>
    </location>
</feature>
<dbReference type="InterPro" id="IPR029044">
    <property type="entry name" value="Nucleotide-diphossugar_trans"/>
</dbReference>
<keyword evidence="3 6" id="KW-0808">Transferase</keyword>
<evidence type="ECO:0000256" key="1">
    <source>
        <dbReference type="ARBA" id="ARBA00006739"/>
    </source>
</evidence>
<gene>
    <name evidence="6" type="primary">yijG</name>
    <name evidence="6" type="ORF">KIM322_01910</name>
</gene>
<organism evidence="6 7">
    <name type="scientific">Lactobacillus xylocopicola</name>
    <dbReference type="NCBI Taxonomy" id="2976676"/>
    <lineage>
        <taxon>Bacteria</taxon>
        <taxon>Bacillati</taxon>
        <taxon>Bacillota</taxon>
        <taxon>Bacilli</taxon>
        <taxon>Lactobacillales</taxon>
        <taxon>Lactobacillaceae</taxon>
        <taxon>Lactobacillus</taxon>
    </lineage>
</organism>
<keyword evidence="4" id="KW-0812">Transmembrane</keyword>
<dbReference type="SUPFAM" id="SSF53448">
    <property type="entry name" value="Nucleotide-diphospho-sugar transferases"/>
    <property type="match status" value="1"/>
</dbReference>
<dbReference type="PANTHER" id="PTHR43630">
    <property type="entry name" value="POLY-BETA-1,6-N-ACETYL-D-GLUCOSAMINE SYNTHASE"/>
    <property type="match status" value="1"/>
</dbReference>
<sequence>MSQLWQICSTILNILFWILISYPILGSIAWLVGTVCYKYLYKGNKLKYPEFAHQDEPLVSIVIPAHNEEVCIEATVTYMLTELTYSNYEVLVVDDYSTDRTPFILQKLQEKYPNLRVIRIKSNKGKAHALNVALAFVRGEFILSNDADTVPEPDALQKYLRYFTQKGADNIAAITANMNVLNRTKLITKSQTVEFSSIVGIIKRVEQGVFGGVYAYSGANTMYRKSAVMDVGLFRQDRATEDISAAWDQQLNGWFAKFAPDIAFYTSVPETAGALYAQRKRWAKGGIEVWLTNFKKVLCHPFANIGQTLMFFDQTFSILWAFFFWISIIASVVLIILNIRTGNLPYILTLAAVFLSFGIISAVIQLAVALIIDSQASKLRYLLFAPLYIIWWWIVTSLTIVVSFIPAVYTIRHEGSGTWNSPNRV</sequence>
<dbReference type="GO" id="GO:0016740">
    <property type="term" value="F:transferase activity"/>
    <property type="evidence" value="ECO:0007669"/>
    <property type="project" value="UniProtKB-KW"/>
</dbReference>
<dbReference type="EMBL" id="AP026803">
    <property type="protein sequence ID" value="BDR59930.1"/>
    <property type="molecule type" value="Genomic_DNA"/>
</dbReference>
<keyword evidence="7" id="KW-1185">Reference proteome</keyword>
<protein>
    <submittedName>
        <fullName evidence="6">Glycosyl transferase</fullName>
    </submittedName>
</protein>
<evidence type="ECO:0000313" key="7">
    <source>
        <dbReference type="Proteomes" id="UP001321741"/>
    </source>
</evidence>
<evidence type="ECO:0000256" key="2">
    <source>
        <dbReference type="ARBA" id="ARBA00022676"/>
    </source>
</evidence>
<dbReference type="CDD" id="cd06423">
    <property type="entry name" value="CESA_like"/>
    <property type="match status" value="1"/>
</dbReference>
<keyword evidence="2" id="KW-0328">Glycosyltransferase</keyword>
<dbReference type="Pfam" id="PF00535">
    <property type="entry name" value="Glycos_transf_2"/>
    <property type="match status" value="1"/>
</dbReference>
<name>A0ABM8BF88_9LACO</name>
<dbReference type="Gene3D" id="3.90.550.10">
    <property type="entry name" value="Spore Coat Polysaccharide Biosynthesis Protein SpsA, Chain A"/>
    <property type="match status" value="1"/>
</dbReference>
<evidence type="ECO:0000259" key="5">
    <source>
        <dbReference type="Pfam" id="PF00535"/>
    </source>
</evidence>
<feature type="transmembrane region" description="Helical" evidence="4">
    <location>
        <begin position="14"/>
        <end position="37"/>
    </location>
</feature>
<dbReference type="InterPro" id="IPR001173">
    <property type="entry name" value="Glyco_trans_2-like"/>
</dbReference>
<dbReference type="Proteomes" id="UP001321741">
    <property type="component" value="Chromosome"/>
</dbReference>
<dbReference type="PANTHER" id="PTHR43630:SF1">
    <property type="entry name" value="POLY-BETA-1,6-N-ACETYL-D-GLUCOSAMINE SYNTHASE"/>
    <property type="match status" value="1"/>
</dbReference>
<evidence type="ECO:0000256" key="4">
    <source>
        <dbReference type="SAM" id="Phobius"/>
    </source>
</evidence>
<reference evidence="6 7" key="1">
    <citation type="journal article" date="2023" name="Microbiol. Spectr.">
        <title>Symbiosis of Carpenter Bees with Uncharacterized Lactic Acid Bacteria Showing NAD Auxotrophy.</title>
        <authorList>
            <person name="Kawasaki S."/>
            <person name="Ozawa K."/>
            <person name="Mori T."/>
            <person name="Yamamoto A."/>
            <person name="Ito M."/>
            <person name="Ohkuma M."/>
            <person name="Sakamoto M."/>
            <person name="Matsutani M."/>
        </authorList>
    </citation>
    <scope>NUCLEOTIDE SEQUENCE [LARGE SCALE GENOMIC DNA]</scope>
    <source>
        <strain evidence="6 7">Kim32-2</strain>
    </source>
</reference>
<feature type="domain" description="Glycosyltransferase 2-like" evidence="5">
    <location>
        <begin position="60"/>
        <end position="231"/>
    </location>
</feature>
<comment type="similarity">
    <text evidence="1">Belongs to the glycosyltransferase 2 family.</text>
</comment>
<dbReference type="RefSeq" id="WP_317637654.1">
    <property type="nucleotide sequence ID" value="NZ_AP026803.1"/>
</dbReference>
<evidence type="ECO:0000256" key="3">
    <source>
        <dbReference type="ARBA" id="ARBA00022679"/>
    </source>
</evidence>
<evidence type="ECO:0000313" key="6">
    <source>
        <dbReference type="EMBL" id="BDR59930.1"/>
    </source>
</evidence>
<keyword evidence="4" id="KW-0472">Membrane</keyword>
<feature type="transmembrane region" description="Helical" evidence="4">
    <location>
        <begin position="318"/>
        <end position="339"/>
    </location>
</feature>
<proteinExistence type="inferred from homology"/>
<keyword evidence="4" id="KW-1133">Transmembrane helix</keyword>
<feature type="transmembrane region" description="Helical" evidence="4">
    <location>
        <begin position="384"/>
        <end position="409"/>
    </location>
</feature>